<dbReference type="NCBIfam" id="TIGR01643">
    <property type="entry name" value="YD_repeat_2x"/>
    <property type="match status" value="1"/>
</dbReference>
<reference evidence="1 2" key="1">
    <citation type="submission" date="2018-12" db="EMBL/GenBank/DDBJ databases">
        <authorList>
            <person name="Yang E."/>
        </authorList>
    </citation>
    <scope>NUCLEOTIDE SEQUENCE [LARGE SCALE GENOMIC DNA]</scope>
    <source>
        <strain evidence="1 2">SOD</strain>
    </source>
</reference>
<evidence type="ECO:0000313" key="2">
    <source>
        <dbReference type="Proteomes" id="UP000278085"/>
    </source>
</evidence>
<dbReference type="InterPro" id="IPR031325">
    <property type="entry name" value="RHS_repeat"/>
</dbReference>
<dbReference type="Proteomes" id="UP000278085">
    <property type="component" value="Unassembled WGS sequence"/>
</dbReference>
<sequence length="84" mass="9463">QYDGVGQVKTVTLPDQSVINYTYDDAHRLTDLVDGRGNRIHYELDNMGNRIKEEVSDPSGQLARQSKRAFDVLNRLQEQTGGAQ</sequence>
<dbReference type="Gene3D" id="2.180.10.10">
    <property type="entry name" value="RHS repeat-associated core"/>
    <property type="match status" value="1"/>
</dbReference>
<name>A0A430HH67_9BURK</name>
<gene>
    <name evidence="1" type="ORF">EJB06_23175</name>
</gene>
<comment type="caution">
    <text evidence="1">The sequence shown here is derived from an EMBL/GenBank/DDBJ whole genome shotgun (WGS) entry which is preliminary data.</text>
</comment>
<protein>
    <submittedName>
        <fullName evidence="1">RHS repeat protein</fullName>
    </submittedName>
</protein>
<organism evidence="1 2">
    <name type="scientific">Massilia atriviolacea</name>
    <dbReference type="NCBI Taxonomy" id="2495579"/>
    <lineage>
        <taxon>Bacteria</taxon>
        <taxon>Pseudomonadati</taxon>
        <taxon>Pseudomonadota</taxon>
        <taxon>Betaproteobacteria</taxon>
        <taxon>Burkholderiales</taxon>
        <taxon>Oxalobacteraceae</taxon>
        <taxon>Telluria group</taxon>
        <taxon>Massilia</taxon>
    </lineage>
</organism>
<dbReference type="InterPro" id="IPR006530">
    <property type="entry name" value="YD"/>
</dbReference>
<dbReference type="Pfam" id="PF05593">
    <property type="entry name" value="RHS_repeat"/>
    <property type="match status" value="1"/>
</dbReference>
<dbReference type="RefSeq" id="WP_164558008.1">
    <property type="nucleotide sequence ID" value="NZ_RXLQ01000013.1"/>
</dbReference>
<accession>A0A430HH67</accession>
<evidence type="ECO:0000313" key="1">
    <source>
        <dbReference type="EMBL" id="RSZ56840.1"/>
    </source>
</evidence>
<feature type="non-terminal residue" evidence="1">
    <location>
        <position position="1"/>
    </location>
</feature>
<dbReference type="EMBL" id="RXLQ01000013">
    <property type="protein sequence ID" value="RSZ56840.1"/>
    <property type="molecule type" value="Genomic_DNA"/>
</dbReference>
<keyword evidence="2" id="KW-1185">Reference proteome</keyword>
<proteinExistence type="predicted"/>
<dbReference type="AlphaFoldDB" id="A0A430HH67"/>